<keyword evidence="8" id="KW-1278">Translocase</keyword>
<dbReference type="InterPro" id="IPR008995">
    <property type="entry name" value="Mo/tungstate-bd_C_term_dom"/>
</dbReference>
<feature type="domain" description="ABC transporter" evidence="12">
    <location>
        <begin position="22"/>
        <end position="253"/>
    </location>
</feature>
<dbReference type="EMBL" id="JALPRY010000007">
    <property type="protein sequence ID" value="MCK8779420.1"/>
    <property type="molecule type" value="Genomic_DNA"/>
</dbReference>
<evidence type="ECO:0000256" key="2">
    <source>
        <dbReference type="ARBA" id="ARBA00022448"/>
    </source>
</evidence>
<evidence type="ECO:0000256" key="11">
    <source>
        <dbReference type="ARBA" id="ARBA00023136"/>
    </source>
</evidence>
<dbReference type="InterPro" id="IPR003439">
    <property type="entry name" value="ABC_transporter-like_ATP-bd"/>
</dbReference>
<dbReference type="InterPro" id="IPR013611">
    <property type="entry name" value="Transp-assoc_OB_typ2"/>
</dbReference>
<sequence length="362" mass="39233">MAREFERTGSETSGSVASDAFLRLHEVSRSFGKTAAVNSVSLAVRAGEVLSLVGPSGCGKSTLLRMIAGVEHADQGQIVIDGVEVDGASFVQPEERSVGFVFQDYALFPHLTVRENVLFGLKRLDRSSARAKADAVIDRIGIMHLAERYPASLSGGEQQRVALARALAPDPKIVLMDEPFSNLDQGLRAQVRGETLALLKGLETTVVLVTHDPQEALSAADQVVLMKRGEVIQAGSPYDLYDRPASAYAAEFFAPSNKVPGVLRRDHVDTPLGAFPVLKRTFETSSPIVYIRPHTITLSPDGGELVGKVERRVFSGDTEEVVLRIEGLQEPLRAVASKRLPLNTDTVGIHIERDKVLMFDPA</sequence>
<evidence type="ECO:0000256" key="3">
    <source>
        <dbReference type="ARBA" id="ARBA00022475"/>
    </source>
</evidence>
<dbReference type="SUPFAM" id="SSF52540">
    <property type="entry name" value="P-loop containing nucleoside triphosphate hydrolases"/>
    <property type="match status" value="1"/>
</dbReference>
<evidence type="ECO:0000256" key="5">
    <source>
        <dbReference type="ARBA" id="ARBA00022519"/>
    </source>
</evidence>
<dbReference type="InterPro" id="IPR003593">
    <property type="entry name" value="AAA+_ATPase"/>
</dbReference>
<evidence type="ECO:0000259" key="12">
    <source>
        <dbReference type="PROSITE" id="PS50893"/>
    </source>
</evidence>
<keyword evidence="14" id="KW-1185">Reference proteome</keyword>
<keyword evidence="2" id="KW-0813">Transport</keyword>
<dbReference type="RefSeq" id="WP_248682153.1">
    <property type="nucleotide sequence ID" value="NZ_JALPRY010000007.1"/>
</dbReference>
<name>A0ABT0INI4_9HYPH</name>
<comment type="similarity">
    <text evidence="1">Belongs to the ABC transporter superfamily.</text>
</comment>
<keyword evidence="9" id="KW-0408">Iron</keyword>
<evidence type="ECO:0000256" key="6">
    <source>
        <dbReference type="ARBA" id="ARBA00022741"/>
    </source>
</evidence>
<keyword evidence="3" id="KW-1003">Cell membrane</keyword>
<dbReference type="Gene3D" id="3.40.50.300">
    <property type="entry name" value="P-loop containing nucleotide triphosphate hydrolases"/>
    <property type="match status" value="1"/>
</dbReference>
<accession>A0ABT0INI4</accession>
<dbReference type="SMART" id="SM00382">
    <property type="entry name" value="AAA"/>
    <property type="match status" value="1"/>
</dbReference>
<comment type="caution">
    <text evidence="13">The sequence shown here is derived from an EMBL/GenBank/DDBJ whole genome shotgun (WGS) entry which is preliminary data.</text>
</comment>
<keyword evidence="5" id="KW-0997">Cell inner membrane</keyword>
<reference evidence="13 14" key="1">
    <citation type="submission" date="2022-04" db="EMBL/GenBank/DDBJ databases">
        <title>Rhizobium coralii sp. nov., isolated from coral Turbinaria peltata.</title>
        <authorList>
            <person name="Sun H."/>
        </authorList>
    </citation>
    <scope>NUCLEOTIDE SEQUENCE [LARGE SCALE GENOMIC DNA]</scope>
    <source>
        <strain evidence="13 14">NTR19</strain>
    </source>
</reference>
<keyword evidence="6" id="KW-0547">Nucleotide-binding</keyword>
<protein>
    <submittedName>
        <fullName evidence="13">ABC transporter ATP-binding protein</fullName>
    </submittedName>
</protein>
<evidence type="ECO:0000256" key="1">
    <source>
        <dbReference type="ARBA" id="ARBA00005417"/>
    </source>
</evidence>
<dbReference type="PROSITE" id="PS50893">
    <property type="entry name" value="ABC_TRANSPORTER_2"/>
    <property type="match status" value="1"/>
</dbReference>
<evidence type="ECO:0000256" key="7">
    <source>
        <dbReference type="ARBA" id="ARBA00022840"/>
    </source>
</evidence>
<dbReference type="Pfam" id="PF08402">
    <property type="entry name" value="TOBE_2"/>
    <property type="match status" value="1"/>
</dbReference>
<dbReference type="PROSITE" id="PS00211">
    <property type="entry name" value="ABC_TRANSPORTER_1"/>
    <property type="match status" value="1"/>
</dbReference>
<evidence type="ECO:0000256" key="4">
    <source>
        <dbReference type="ARBA" id="ARBA00022496"/>
    </source>
</evidence>
<dbReference type="GO" id="GO:0005524">
    <property type="term" value="F:ATP binding"/>
    <property type="evidence" value="ECO:0007669"/>
    <property type="project" value="UniProtKB-KW"/>
</dbReference>
<proteinExistence type="inferred from homology"/>
<evidence type="ECO:0000256" key="8">
    <source>
        <dbReference type="ARBA" id="ARBA00022967"/>
    </source>
</evidence>
<keyword evidence="11" id="KW-0472">Membrane</keyword>
<evidence type="ECO:0000256" key="9">
    <source>
        <dbReference type="ARBA" id="ARBA00023004"/>
    </source>
</evidence>
<dbReference type="PANTHER" id="PTHR42781:SF5">
    <property type="entry name" value="PUTRESCINE TRANSPORT ATP-BINDING PROTEIN POTG"/>
    <property type="match status" value="1"/>
</dbReference>
<dbReference type="InterPro" id="IPR050093">
    <property type="entry name" value="ABC_SmlMolc_Importer"/>
</dbReference>
<evidence type="ECO:0000313" key="14">
    <source>
        <dbReference type="Proteomes" id="UP001202827"/>
    </source>
</evidence>
<dbReference type="Proteomes" id="UP001202827">
    <property type="component" value="Unassembled WGS sequence"/>
</dbReference>
<dbReference type="PANTHER" id="PTHR42781">
    <property type="entry name" value="SPERMIDINE/PUTRESCINE IMPORT ATP-BINDING PROTEIN POTA"/>
    <property type="match status" value="1"/>
</dbReference>
<keyword evidence="7 13" id="KW-0067">ATP-binding</keyword>
<dbReference type="InterPro" id="IPR015853">
    <property type="entry name" value="ABC_transpr_FbpC"/>
</dbReference>
<gene>
    <name evidence="13" type="ORF">M0654_05410</name>
</gene>
<dbReference type="InterPro" id="IPR027417">
    <property type="entry name" value="P-loop_NTPase"/>
</dbReference>
<dbReference type="SUPFAM" id="SSF50331">
    <property type="entry name" value="MOP-like"/>
    <property type="match status" value="1"/>
</dbReference>
<organism evidence="13 14">
    <name type="scientific">Neorhizobium turbinariae</name>
    <dbReference type="NCBI Taxonomy" id="2937795"/>
    <lineage>
        <taxon>Bacteria</taxon>
        <taxon>Pseudomonadati</taxon>
        <taxon>Pseudomonadota</taxon>
        <taxon>Alphaproteobacteria</taxon>
        <taxon>Hyphomicrobiales</taxon>
        <taxon>Rhizobiaceae</taxon>
        <taxon>Rhizobium/Agrobacterium group</taxon>
        <taxon>Neorhizobium</taxon>
    </lineage>
</organism>
<keyword evidence="4" id="KW-0410">Iron transport</keyword>
<keyword evidence="10" id="KW-0406">Ion transport</keyword>
<evidence type="ECO:0000256" key="10">
    <source>
        <dbReference type="ARBA" id="ARBA00023065"/>
    </source>
</evidence>
<evidence type="ECO:0000313" key="13">
    <source>
        <dbReference type="EMBL" id="MCK8779420.1"/>
    </source>
</evidence>
<dbReference type="CDD" id="cd03259">
    <property type="entry name" value="ABC_Carb_Solutes_like"/>
    <property type="match status" value="1"/>
</dbReference>
<dbReference type="Pfam" id="PF00005">
    <property type="entry name" value="ABC_tran"/>
    <property type="match status" value="1"/>
</dbReference>
<dbReference type="InterPro" id="IPR017871">
    <property type="entry name" value="ABC_transporter-like_CS"/>
</dbReference>